<evidence type="ECO:0000256" key="1">
    <source>
        <dbReference type="SAM" id="MobiDB-lite"/>
    </source>
</evidence>
<accession>A0A077ZX80</accession>
<dbReference type="EMBL" id="CCKQ01002748">
    <property type="protein sequence ID" value="CDW73847.1"/>
    <property type="molecule type" value="Genomic_DNA"/>
</dbReference>
<sequence>MAQIYHVENGYYERSAFVSSKIQYSALQWQFFKNLKQNDHEENNKFNRNFDQKMKKSLDEDSGESSDKDGEDKMQRDFMDKMRMTGQKFNMDEFKQFLRQAKHTERNSSVVRSINIKDDKNRDYQDVSSGIFPSLVPLTTKNSYNNYQAIMRNTSDHDKKAFFQQQAKLKSMEFRKLIQAKYNRAPKMIGTQFTLNSDDSFDTNLHNQSRDFIGNNDHMKAKLLRSKLDKIKFQNGSEDPVLKKFKLRDIEAFQQQIEDKLKIKETLKKIRQSRPSLISKTISLNNSVNQNNNSGSLNNNSLTNDDYQQQITGSFITNRIKINQSPLNQSNNNIKIKKFTKKKNRNKDDAKLQSNSDLNSIQIILDDFAFHQSKHGQVRKVKQLESLSLRQYQESPLGLSNINESSSPKNNLNRSMHQSIDNTQDSRLQMPSISSYDNQSKMSEYFYIHQSHQNLSLLGNNQNSEKPPSILDNYVFRIQPLEKLRQKDYNIFEDVANQTVIPVKIDITEEEIQRAQKSEFFKSFAKSHKQKVDNSLRIVEHNLGENTAEVTKQCQDYVKGNSPIKMSKMRQKVVINKPALNQDLPPYSPSQKDLLIKR</sequence>
<gene>
    <name evidence="2" type="primary">Contig5094.g5445</name>
    <name evidence="2" type="ORF">STYLEM_2835</name>
</gene>
<feature type="region of interest" description="Disordered" evidence="1">
    <location>
        <begin position="47"/>
        <end position="74"/>
    </location>
</feature>
<protein>
    <submittedName>
        <fullName evidence="2">Uncharacterized protein</fullName>
    </submittedName>
</protein>
<evidence type="ECO:0000313" key="2">
    <source>
        <dbReference type="EMBL" id="CDW73847.1"/>
    </source>
</evidence>
<keyword evidence="3" id="KW-1185">Reference proteome</keyword>
<evidence type="ECO:0000313" key="3">
    <source>
        <dbReference type="Proteomes" id="UP000039865"/>
    </source>
</evidence>
<organism evidence="2 3">
    <name type="scientific">Stylonychia lemnae</name>
    <name type="common">Ciliate</name>
    <dbReference type="NCBI Taxonomy" id="5949"/>
    <lineage>
        <taxon>Eukaryota</taxon>
        <taxon>Sar</taxon>
        <taxon>Alveolata</taxon>
        <taxon>Ciliophora</taxon>
        <taxon>Intramacronucleata</taxon>
        <taxon>Spirotrichea</taxon>
        <taxon>Stichotrichia</taxon>
        <taxon>Sporadotrichida</taxon>
        <taxon>Oxytrichidae</taxon>
        <taxon>Stylonychinae</taxon>
        <taxon>Stylonychia</taxon>
    </lineage>
</organism>
<proteinExistence type="predicted"/>
<reference evidence="2 3" key="1">
    <citation type="submission" date="2014-06" db="EMBL/GenBank/DDBJ databases">
        <authorList>
            <person name="Swart Estienne"/>
        </authorList>
    </citation>
    <scope>NUCLEOTIDE SEQUENCE [LARGE SCALE GENOMIC DNA]</scope>
    <source>
        <strain evidence="2 3">130c</strain>
    </source>
</reference>
<dbReference type="AlphaFoldDB" id="A0A077ZX80"/>
<dbReference type="InParanoid" id="A0A077ZX80"/>
<dbReference type="Proteomes" id="UP000039865">
    <property type="component" value="Unassembled WGS sequence"/>
</dbReference>
<name>A0A077ZX80_STYLE</name>